<organism evidence="2 3">
    <name type="scientific">Platanthera guangdongensis</name>
    <dbReference type="NCBI Taxonomy" id="2320717"/>
    <lineage>
        <taxon>Eukaryota</taxon>
        <taxon>Viridiplantae</taxon>
        <taxon>Streptophyta</taxon>
        <taxon>Embryophyta</taxon>
        <taxon>Tracheophyta</taxon>
        <taxon>Spermatophyta</taxon>
        <taxon>Magnoliopsida</taxon>
        <taxon>Liliopsida</taxon>
        <taxon>Asparagales</taxon>
        <taxon>Orchidaceae</taxon>
        <taxon>Orchidoideae</taxon>
        <taxon>Orchideae</taxon>
        <taxon>Orchidinae</taxon>
        <taxon>Platanthera</taxon>
    </lineage>
</organism>
<evidence type="ECO:0000313" key="3">
    <source>
        <dbReference type="Proteomes" id="UP001412067"/>
    </source>
</evidence>
<name>A0ABR2LY24_9ASPA</name>
<protein>
    <submittedName>
        <fullName evidence="2">Uncharacterized protein</fullName>
    </submittedName>
</protein>
<evidence type="ECO:0000256" key="1">
    <source>
        <dbReference type="SAM" id="MobiDB-lite"/>
    </source>
</evidence>
<sequence>MHGNLAKKQAVELPPSDNDDLSTLLDMIPTNAVAPTTPALSDWCNSGPSSMVADDDLKLEMQRLASSLSMTHDWSFGPCSWDNIPSIR</sequence>
<feature type="region of interest" description="Disordered" evidence="1">
    <location>
        <begin position="1"/>
        <end position="22"/>
    </location>
</feature>
<dbReference type="Proteomes" id="UP001412067">
    <property type="component" value="Unassembled WGS sequence"/>
</dbReference>
<dbReference type="EMBL" id="JBBWWR010000014">
    <property type="protein sequence ID" value="KAK8953283.1"/>
    <property type="molecule type" value="Genomic_DNA"/>
</dbReference>
<proteinExistence type="predicted"/>
<comment type="caution">
    <text evidence="2">The sequence shown here is derived from an EMBL/GenBank/DDBJ whole genome shotgun (WGS) entry which is preliminary data.</text>
</comment>
<accession>A0ABR2LY24</accession>
<reference evidence="2 3" key="1">
    <citation type="journal article" date="2022" name="Nat. Plants">
        <title>Genomes of leafy and leafless Platanthera orchids illuminate the evolution of mycoheterotrophy.</title>
        <authorList>
            <person name="Li M.H."/>
            <person name="Liu K.W."/>
            <person name="Li Z."/>
            <person name="Lu H.C."/>
            <person name="Ye Q.L."/>
            <person name="Zhang D."/>
            <person name="Wang J.Y."/>
            <person name="Li Y.F."/>
            <person name="Zhong Z.M."/>
            <person name="Liu X."/>
            <person name="Yu X."/>
            <person name="Liu D.K."/>
            <person name="Tu X.D."/>
            <person name="Liu B."/>
            <person name="Hao Y."/>
            <person name="Liao X.Y."/>
            <person name="Jiang Y.T."/>
            <person name="Sun W.H."/>
            <person name="Chen J."/>
            <person name="Chen Y.Q."/>
            <person name="Ai Y."/>
            <person name="Zhai J.W."/>
            <person name="Wu S.S."/>
            <person name="Zhou Z."/>
            <person name="Hsiao Y.Y."/>
            <person name="Wu W.L."/>
            <person name="Chen Y.Y."/>
            <person name="Lin Y.F."/>
            <person name="Hsu J.L."/>
            <person name="Li C.Y."/>
            <person name="Wang Z.W."/>
            <person name="Zhao X."/>
            <person name="Zhong W.Y."/>
            <person name="Ma X.K."/>
            <person name="Ma L."/>
            <person name="Huang J."/>
            <person name="Chen G.Z."/>
            <person name="Huang M.Z."/>
            <person name="Huang L."/>
            <person name="Peng D.H."/>
            <person name="Luo Y.B."/>
            <person name="Zou S.Q."/>
            <person name="Chen S.P."/>
            <person name="Lan S."/>
            <person name="Tsai W.C."/>
            <person name="Van de Peer Y."/>
            <person name="Liu Z.J."/>
        </authorList>
    </citation>
    <scope>NUCLEOTIDE SEQUENCE [LARGE SCALE GENOMIC DNA]</scope>
    <source>
        <strain evidence="2">Lor288</strain>
    </source>
</reference>
<evidence type="ECO:0000313" key="2">
    <source>
        <dbReference type="EMBL" id="KAK8953283.1"/>
    </source>
</evidence>
<gene>
    <name evidence="2" type="ORF">KSP40_PGU019125</name>
</gene>
<keyword evidence="3" id="KW-1185">Reference proteome</keyword>